<keyword evidence="5 9" id="KW-0963">Cytoplasm</keyword>
<dbReference type="STRING" id="404433.BTW07_07440"/>
<evidence type="ECO:0000256" key="4">
    <source>
        <dbReference type="ARBA" id="ARBA00011905"/>
    </source>
</evidence>
<dbReference type="RefSeq" id="WP_075569731.1">
    <property type="nucleotide sequence ID" value="NZ_MSDO01000009.1"/>
</dbReference>
<dbReference type="Pfam" id="PF05724">
    <property type="entry name" value="TPMT"/>
    <property type="match status" value="1"/>
</dbReference>
<keyword evidence="6 9" id="KW-0489">Methyltransferase</keyword>
<keyword evidence="8 9" id="KW-0949">S-adenosyl-L-methionine</keyword>
<dbReference type="InterPro" id="IPR022474">
    <property type="entry name" value="Thiopur_S-MeTfrase_Se/Te_detox"/>
</dbReference>
<gene>
    <name evidence="9" type="primary">tpm</name>
    <name evidence="10" type="ORF">BTW07_07440</name>
</gene>
<dbReference type="InterPro" id="IPR025835">
    <property type="entry name" value="Thiopurine_S-MeTrfase"/>
</dbReference>
<dbReference type="HAMAP" id="MF_00812">
    <property type="entry name" value="Thiopur_methtran"/>
    <property type="match status" value="1"/>
</dbReference>
<evidence type="ECO:0000256" key="2">
    <source>
        <dbReference type="ARBA" id="ARBA00004496"/>
    </source>
</evidence>
<feature type="binding site" evidence="9">
    <location>
        <position position="10"/>
    </location>
    <ligand>
        <name>S-adenosyl-L-methionine</name>
        <dbReference type="ChEBI" id="CHEBI:59789"/>
    </ligand>
</feature>
<evidence type="ECO:0000313" key="10">
    <source>
        <dbReference type="EMBL" id="OLO04831.1"/>
    </source>
</evidence>
<dbReference type="AlphaFoldDB" id="A0A1Q8STS0"/>
<feature type="binding site" evidence="9">
    <location>
        <position position="66"/>
    </location>
    <ligand>
        <name>S-adenosyl-L-methionine</name>
        <dbReference type="ChEBI" id="CHEBI:59789"/>
    </ligand>
</feature>
<keyword evidence="7 9" id="KW-0808">Transferase</keyword>
<evidence type="ECO:0000256" key="1">
    <source>
        <dbReference type="ARBA" id="ARBA00000903"/>
    </source>
</evidence>
<dbReference type="InterPro" id="IPR008854">
    <property type="entry name" value="TPMT"/>
</dbReference>
<dbReference type="SUPFAM" id="SSF53335">
    <property type="entry name" value="S-adenosyl-L-methionine-dependent methyltransferases"/>
    <property type="match status" value="1"/>
</dbReference>
<evidence type="ECO:0000256" key="6">
    <source>
        <dbReference type="ARBA" id="ARBA00022603"/>
    </source>
</evidence>
<dbReference type="GO" id="GO:0010038">
    <property type="term" value="P:response to metal ion"/>
    <property type="evidence" value="ECO:0007669"/>
    <property type="project" value="InterPro"/>
</dbReference>
<protein>
    <recommendedName>
        <fullName evidence="4 9">Thiopurine S-methyltransferase</fullName>
        <ecNumber evidence="4 9">2.1.1.67</ecNumber>
    </recommendedName>
    <alternativeName>
        <fullName evidence="9">Thiopurine methyltransferase</fullName>
    </alternativeName>
</protein>
<proteinExistence type="inferred from homology"/>
<dbReference type="GO" id="GO:0008119">
    <property type="term" value="F:thiopurine S-methyltransferase activity"/>
    <property type="evidence" value="ECO:0007669"/>
    <property type="project" value="UniProtKB-UniRule"/>
</dbReference>
<feature type="binding site" evidence="9">
    <location>
        <position position="45"/>
    </location>
    <ligand>
        <name>S-adenosyl-L-methionine</name>
        <dbReference type="ChEBI" id="CHEBI:59789"/>
    </ligand>
</feature>
<dbReference type="EMBL" id="MSDO01000009">
    <property type="protein sequence ID" value="OLO04831.1"/>
    <property type="molecule type" value="Genomic_DNA"/>
</dbReference>
<evidence type="ECO:0000256" key="8">
    <source>
        <dbReference type="ARBA" id="ARBA00022691"/>
    </source>
</evidence>
<dbReference type="PANTHER" id="PTHR10259">
    <property type="entry name" value="THIOPURINE S-METHYLTRANSFERASE"/>
    <property type="match status" value="1"/>
</dbReference>
<dbReference type="OrthoDB" id="9778208at2"/>
<comment type="caution">
    <text evidence="10">The sequence shown here is derived from an EMBL/GenBank/DDBJ whole genome shotgun (WGS) entry which is preliminary data.</text>
</comment>
<dbReference type="GO" id="GO:0005737">
    <property type="term" value="C:cytoplasm"/>
    <property type="evidence" value="ECO:0007669"/>
    <property type="project" value="UniProtKB-SubCell"/>
</dbReference>
<evidence type="ECO:0000256" key="7">
    <source>
        <dbReference type="ARBA" id="ARBA00022679"/>
    </source>
</evidence>
<comment type="subcellular location">
    <subcellularLocation>
        <location evidence="2 9">Cytoplasm</location>
    </subcellularLocation>
</comment>
<dbReference type="GO" id="GO:0032259">
    <property type="term" value="P:methylation"/>
    <property type="evidence" value="ECO:0007669"/>
    <property type="project" value="UniProtKB-KW"/>
</dbReference>
<accession>A0A1Q8STS0</accession>
<evidence type="ECO:0000313" key="11">
    <source>
        <dbReference type="Proteomes" id="UP000186878"/>
    </source>
</evidence>
<dbReference type="Gene3D" id="3.40.50.150">
    <property type="entry name" value="Vaccinia Virus protein VP39"/>
    <property type="match status" value="1"/>
</dbReference>
<dbReference type="PROSITE" id="PS51585">
    <property type="entry name" value="SAM_MT_TPMT"/>
    <property type="match status" value="1"/>
</dbReference>
<dbReference type="FunFam" id="3.40.50.150:FF:000101">
    <property type="entry name" value="Thiopurine S-methyltransferase"/>
    <property type="match status" value="1"/>
</dbReference>
<comment type="catalytic activity">
    <reaction evidence="1 9">
        <text>S-adenosyl-L-methionine + a thiopurine = S-adenosyl-L-homocysteine + a thiopurine S-methylether.</text>
        <dbReference type="EC" id="2.1.1.67"/>
    </reaction>
</comment>
<evidence type="ECO:0000256" key="9">
    <source>
        <dbReference type="HAMAP-Rule" id="MF_00812"/>
    </source>
</evidence>
<organism evidence="10 11">
    <name type="scientific">Salinicola socius</name>
    <dbReference type="NCBI Taxonomy" id="404433"/>
    <lineage>
        <taxon>Bacteria</taxon>
        <taxon>Pseudomonadati</taxon>
        <taxon>Pseudomonadota</taxon>
        <taxon>Gammaproteobacteria</taxon>
        <taxon>Oceanospirillales</taxon>
        <taxon>Halomonadaceae</taxon>
        <taxon>Salinicola</taxon>
    </lineage>
</organism>
<dbReference type="NCBIfam" id="TIGR03840">
    <property type="entry name" value="TMPT_Se_Te"/>
    <property type="match status" value="1"/>
</dbReference>
<dbReference type="PANTHER" id="PTHR10259:SF11">
    <property type="entry name" value="THIOPURINE S-METHYLTRANSFERASE"/>
    <property type="match status" value="1"/>
</dbReference>
<dbReference type="PIRSF" id="PIRSF023956">
    <property type="entry name" value="Thiopurine_S-methyltransferase"/>
    <property type="match status" value="1"/>
</dbReference>
<comment type="similarity">
    <text evidence="3 9">Belongs to the class I-like SAM-binding methyltransferase superfamily. TPMT family.</text>
</comment>
<feature type="binding site" evidence="9">
    <location>
        <position position="123"/>
    </location>
    <ligand>
        <name>S-adenosyl-L-methionine</name>
        <dbReference type="ChEBI" id="CHEBI:59789"/>
    </ligand>
</feature>
<keyword evidence="11" id="KW-1185">Reference proteome</keyword>
<evidence type="ECO:0000256" key="3">
    <source>
        <dbReference type="ARBA" id="ARBA00008145"/>
    </source>
</evidence>
<evidence type="ECO:0000256" key="5">
    <source>
        <dbReference type="ARBA" id="ARBA00022490"/>
    </source>
</evidence>
<dbReference type="InterPro" id="IPR029063">
    <property type="entry name" value="SAM-dependent_MTases_sf"/>
</dbReference>
<dbReference type="EC" id="2.1.1.67" evidence="4 9"/>
<reference evidence="10 11" key="1">
    <citation type="submission" date="2016-12" db="EMBL/GenBank/DDBJ databases">
        <title>Draft genome sequences of strains Salinicola socius SMB35, Salinicola sp. MH3R3-1 and Chromohalobacter sp. SMB17 from the Verkhnekamsk potash mining region of Russia.</title>
        <authorList>
            <person name="Mavrodi D.V."/>
            <person name="Olsson B.E."/>
            <person name="Korsakova E.S."/>
            <person name="Pyankova A."/>
            <person name="Mavrodi O.V."/>
            <person name="Plotnikova E.G."/>
        </authorList>
    </citation>
    <scope>NUCLEOTIDE SEQUENCE [LARGE SCALE GENOMIC DNA]</scope>
    <source>
        <strain evidence="10 11">SMB35</strain>
    </source>
</reference>
<dbReference type="Proteomes" id="UP000186878">
    <property type="component" value="Unassembled WGS sequence"/>
</dbReference>
<name>A0A1Q8STS0_9GAMM</name>
<sequence>MEHDFWQARWENEQLGFHLPFVHPILKRNLTSVELAAEARLFLPLCGKTLDIGWLLEQGYQVVGAELSEIAVAQLFEELCVEPTVTQWPGGQRWQYADLTVFQGDIFELTADELGPVDLIYDRAALVALPPAMRPAYAEQIVALARGAPQLLITFEYDAAEKDGPPFPVLPEEVAAHYAGRYELTERSRKDVLQSSLNFREAGVSRFVEVAWSLSPKHAP</sequence>
<dbReference type="NCBIfam" id="NF009732">
    <property type="entry name" value="PRK13255.1"/>
    <property type="match status" value="1"/>
</dbReference>